<dbReference type="GO" id="GO:0008270">
    <property type="term" value="F:zinc ion binding"/>
    <property type="evidence" value="ECO:0007669"/>
    <property type="project" value="UniProtKB-KW"/>
</dbReference>
<dbReference type="NCBIfam" id="TIGR00143">
    <property type="entry name" value="hypF"/>
    <property type="match status" value="1"/>
</dbReference>
<dbReference type="eggNOG" id="COG0068">
    <property type="taxonomic scope" value="Bacteria"/>
</dbReference>
<comment type="similarity">
    <text evidence="2">Belongs to the acylphosphatase family.</text>
</comment>
<dbReference type="GO" id="GO:0003725">
    <property type="term" value="F:double-stranded RNA binding"/>
    <property type="evidence" value="ECO:0007669"/>
    <property type="project" value="InterPro"/>
</dbReference>
<evidence type="ECO:0000256" key="9">
    <source>
        <dbReference type="ARBA" id="ARBA00048220"/>
    </source>
</evidence>
<evidence type="ECO:0000313" key="15">
    <source>
        <dbReference type="Proteomes" id="UP000183028"/>
    </source>
</evidence>
<evidence type="ECO:0000259" key="12">
    <source>
        <dbReference type="PROSITE" id="PS51160"/>
    </source>
</evidence>
<dbReference type="Pfam" id="PF22521">
    <property type="entry name" value="HypF_C_2"/>
    <property type="match status" value="1"/>
</dbReference>
<evidence type="ECO:0000259" key="13">
    <source>
        <dbReference type="PROSITE" id="PS51163"/>
    </source>
</evidence>
<gene>
    <name evidence="14" type="ORF">SAMN04487834_101322</name>
</gene>
<evidence type="ECO:0000256" key="3">
    <source>
        <dbReference type="ARBA" id="ARBA00008097"/>
    </source>
</evidence>
<organism evidence="14 15">
    <name type="scientific">Sharpea azabuensis</name>
    <dbReference type="NCBI Taxonomy" id="322505"/>
    <lineage>
        <taxon>Bacteria</taxon>
        <taxon>Bacillati</taxon>
        <taxon>Bacillota</taxon>
        <taxon>Erysipelotrichia</taxon>
        <taxon>Erysipelotrichales</taxon>
        <taxon>Coprobacillaceae</taxon>
        <taxon>Sharpea</taxon>
    </lineage>
</organism>
<comment type="caution">
    <text evidence="11">Lacks conserved residue(s) required for the propagation of feature annotation.</text>
</comment>
<dbReference type="InterPro" id="IPR001792">
    <property type="entry name" value="Acylphosphatase-like_dom"/>
</dbReference>
<comment type="pathway">
    <text evidence="1">Protein modification; [NiFe] hydrogenase maturation.</text>
</comment>
<dbReference type="Pfam" id="PF07503">
    <property type="entry name" value="zf-HYPF"/>
    <property type="match status" value="2"/>
</dbReference>
<dbReference type="GO" id="GO:0003998">
    <property type="term" value="F:acylphosphatase activity"/>
    <property type="evidence" value="ECO:0007669"/>
    <property type="project" value="UniProtKB-EC"/>
</dbReference>
<dbReference type="InterPro" id="IPR036046">
    <property type="entry name" value="Acylphosphatase-like_dom_sf"/>
</dbReference>
<sequence length="757" mass="84733">MTTECLRVFGIVQGVGFRPTVARHASTCDIKGTVSNKGPYVEIYAQGSEEQVAHFKELLEKKPPQRSTILKITSQKVIAPVFEDFQIIQSEKTKGEIFISPDIATCETCRQELYDPSNRRYLHPFINCTSCGPRLTILEGLPYDRERTSMKVFPMCPTCEKEYHDPTSRRYDAQPVCCNECGPEVYLLDENMKGHEAISHARQLLHDGKIVAIKGIGGYHLAVDATNEEAVKRLRERKHRPFKPFAVMAKDITVVERECVVENETVRDLLTGHQKPIILLPKKQGLIALSVAPDNPNIGIMLPYAPLQMLLFDYDDGIKMPDVLVMTSANDSGAPITRDEEGARKELAGLCDVILSHNRKIRVRCDDSVVDFYQGEPYMIRRSRGYAPLPIMTTHPYQGHVIGIGGELKNTFCIGRDNLFYPSAYIGDLGDIRSVEALKESLKLMSSLLEVEPQIVCHDLHPRYNATMVAKELGIRSIGIQHHYAHILSCMAENDWHDQVIGVSFDGTGYGLDGSIWGGEILVCDLDDFTREAHIAPFLQIGGDLSAKEGWRIAASMIYDIFDDGENVIDKLALCDKQNAHVLKVMYDKKLNAIKSTSAGRLFDAVSAILNLTLTSSFEGEGAMRLQAKAYQAKHIIDSKEWPCSQSHILPTNQLVKDIVERRLNHEDVADLAYYFHQELAHMIVTSVDSIHQETGIKTVALSGGVFQNKLLLELCEKGLKEKNLQVIRHHLIPPNDGGLCVGQALYASRLLEKEKR</sequence>
<dbReference type="Pfam" id="PF00708">
    <property type="entry name" value="Acylphosphatase"/>
    <property type="match status" value="1"/>
</dbReference>
<evidence type="ECO:0000256" key="10">
    <source>
        <dbReference type="PIRNR" id="PIRNR006256"/>
    </source>
</evidence>
<evidence type="ECO:0000256" key="2">
    <source>
        <dbReference type="ARBA" id="ARBA00005614"/>
    </source>
</evidence>
<evidence type="ECO:0000256" key="4">
    <source>
        <dbReference type="ARBA" id="ARBA00022598"/>
    </source>
</evidence>
<feature type="domain" description="Acylphosphatase-like" evidence="12">
    <location>
        <begin position="3"/>
        <end position="89"/>
    </location>
</feature>
<dbReference type="InterPro" id="IPR043129">
    <property type="entry name" value="ATPase_NBD"/>
</dbReference>
<name>A0A1H6SFX3_9FIRM</name>
<dbReference type="InterPro" id="IPR055128">
    <property type="entry name" value="HypF_C_2"/>
</dbReference>
<dbReference type="Gene3D" id="3.90.870.50">
    <property type="match status" value="1"/>
</dbReference>
<dbReference type="RefSeq" id="WP_074731627.1">
    <property type="nucleotide sequence ID" value="NZ_FNYK01000013.1"/>
</dbReference>
<dbReference type="STRING" id="322505.SAMN04487836_11210"/>
<evidence type="ECO:0000256" key="6">
    <source>
        <dbReference type="ARBA" id="ARBA00022771"/>
    </source>
</evidence>
<comment type="catalytic activity">
    <reaction evidence="9">
        <text>C-terminal L-cysteinyl-[HypE protein] + carbamoyl phosphate + ATP + H2O = C-terminal S-carboxamide-L-cysteinyl-[HypE protein] + AMP + phosphate + diphosphate + H(+)</text>
        <dbReference type="Rhea" id="RHEA:55636"/>
        <dbReference type="Rhea" id="RHEA-COMP:14247"/>
        <dbReference type="Rhea" id="RHEA-COMP:14392"/>
        <dbReference type="ChEBI" id="CHEBI:15377"/>
        <dbReference type="ChEBI" id="CHEBI:15378"/>
        <dbReference type="ChEBI" id="CHEBI:30616"/>
        <dbReference type="ChEBI" id="CHEBI:33019"/>
        <dbReference type="ChEBI" id="CHEBI:43474"/>
        <dbReference type="ChEBI" id="CHEBI:58228"/>
        <dbReference type="ChEBI" id="CHEBI:76913"/>
        <dbReference type="ChEBI" id="CHEBI:139126"/>
        <dbReference type="ChEBI" id="CHEBI:456215"/>
    </reaction>
</comment>
<keyword evidence="6" id="KW-0863">Zinc-finger</keyword>
<comment type="catalytic activity">
    <reaction evidence="8">
        <text>an acyl phosphate + H2O = a carboxylate + phosphate + H(+)</text>
        <dbReference type="Rhea" id="RHEA:14965"/>
        <dbReference type="ChEBI" id="CHEBI:15377"/>
        <dbReference type="ChEBI" id="CHEBI:15378"/>
        <dbReference type="ChEBI" id="CHEBI:29067"/>
        <dbReference type="ChEBI" id="CHEBI:43474"/>
        <dbReference type="ChEBI" id="CHEBI:59918"/>
        <dbReference type="EC" id="3.6.1.7"/>
    </reaction>
</comment>
<dbReference type="InterPro" id="IPR006070">
    <property type="entry name" value="Sua5-like_dom"/>
</dbReference>
<dbReference type="GO" id="GO:0016743">
    <property type="term" value="F:carboxyl- or carbamoyltransferase activity"/>
    <property type="evidence" value="ECO:0007669"/>
    <property type="project" value="UniProtKB-UniRule"/>
</dbReference>
<evidence type="ECO:0000313" key="14">
    <source>
        <dbReference type="EMBL" id="SEI62980.1"/>
    </source>
</evidence>
<dbReference type="UniPathway" id="UPA00335"/>
<accession>A0A1H6SFX3</accession>
<evidence type="ECO:0000256" key="11">
    <source>
        <dbReference type="PROSITE-ProRule" id="PRU00520"/>
    </source>
</evidence>
<reference evidence="15" key="1">
    <citation type="submission" date="2016-10" db="EMBL/GenBank/DDBJ databases">
        <authorList>
            <person name="Varghese N."/>
        </authorList>
    </citation>
    <scope>NUCLEOTIDE SEQUENCE [LARGE SCALE GENOMIC DNA]</scope>
    <source>
        <strain evidence="15">DSM 20406</strain>
    </source>
</reference>
<keyword evidence="4" id="KW-0436">Ligase</keyword>
<dbReference type="Pfam" id="PF17788">
    <property type="entry name" value="HypF_C"/>
    <property type="match status" value="1"/>
</dbReference>
<dbReference type="PROSITE" id="PS51160">
    <property type="entry name" value="ACYLPHOSPHATASE_3"/>
    <property type="match status" value="1"/>
</dbReference>
<dbReference type="PROSITE" id="PS51163">
    <property type="entry name" value="YRDC"/>
    <property type="match status" value="1"/>
</dbReference>
<evidence type="ECO:0000256" key="1">
    <source>
        <dbReference type="ARBA" id="ARBA00004711"/>
    </source>
</evidence>
<evidence type="ECO:0000256" key="5">
    <source>
        <dbReference type="ARBA" id="ARBA00022723"/>
    </source>
</evidence>
<dbReference type="PIRSF" id="PIRSF006256">
    <property type="entry name" value="CMPcnvr_hdrg_mat"/>
    <property type="match status" value="1"/>
</dbReference>
<proteinExistence type="inferred from homology"/>
<dbReference type="PANTHER" id="PTHR42959">
    <property type="entry name" value="CARBAMOYLTRANSFERASE"/>
    <property type="match status" value="1"/>
</dbReference>
<dbReference type="Gene3D" id="3.30.420.360">
    <property type="match status" value="1"/>
</dbReference>
<dbReference type="SUPFAM" id="SSF55821">
    <property type="entry name" value="YrdC/RibB"/>
    <property type="match status" value="1"/>
</dbReference>
<dbReference type="InterPro" id="IPR004421">
    <property type="entry name" value="Carbamoyltransferase_HypF"/>
</dbReference>
<dbReference type="Proteomes" id="UP000183028">
    <property type="component" value="Unassembled WGS sequence"/>
</dbReference>
<keyword evidence="5" id="KW-0479">Metal-binding</keyword>
<protein>
    <recommendedName>
        <fullName evidence="10">Carbamoyltransferase</fullName>
        <ecNumber evidence="10">6.2.-.-</ecNumber>
    </recommendedName>
</protein>
<dbReference type="AlphaFoldDB" id="A0A1H6SFX3"/>
<dbReference type="EC" id="6.2.-.-" evidence="10"/>
<dbReference type="GO" id="GO:0051604">
    <property type="term" value="P:protein maturation"/>
    <property type="evidence" value="ECO:0007669"/>
    <property type="project" value="TreeGrafter"/>
</dbReference>
<dbReference type="GO" id="GO:0016874">
    <property type="term" value="F:ligase activity"/>
    <property type="evidence" value="ECO:0007669"/>
    <property type="project" value="UniProtKB-UniRule"/>
</dbReference>
<dbReference type="InterPro" id="IPR051060">
    <property type="entry name" value="Carbamoyltrans_HypF-like"/>
</dbReference>
<evidence type="ECO:0000256" key="7">
    <source>
        <dbReference type="ARBA" id="ARBA00022833"/>
    </source>
</evidence>
<dbReference type="PANTHER" id="PTHR42959:SF1">
    <property type="entry name" value="CARBAMOYLTRANSFERASE HYPF"/>
    <property type="match status" value="1"/>
</dbReference>
<dbReference type="Gene3D" id="3.30.110.120">
    <property type="match status" value="1"/>
</dbReference>
<dbReference type="InterPro" id="IPR017968">
    <property type="entry name" value="Acylphosphatase_CS"/>
</dbReference>
<keyword evidence="15" id="KW-1185">Reference proteome</keyword>
<dbReference type="InterPro" id="IPR041440">
    <property type="entry name" value="HypF_C"/>
</dbReference>
<keyword evidence="7" id="KW-0862">Zinc</keyword>
<dbReference type="OrthoDB" id="9808093at2"/>
<dbReference type="Gene3D" id="3.30.420.40">
    <property type="match status" value="1"/>
</dbReference>
<dbReference type="InterPro" id="IPR011125">
    <property type="entry name" value="Znf_HypF"/>
</dbReference>
<dbReference type="SUPFAM" id="SSF54975">
    <property type="entry name" value="Acylphosphatase/BLUF domain-like"/>
    <property type="match status" value="1"/>
</dbReference>
<dbReference type="Pfam" id="PF01300">
    <property type="entry name" value="Sua5_yciO_yrdC"/>
    <property type="match status" value="1"/>
</dbReference>
<dbReference type="EMBL" id="FNYK01000013">
    <property type="protein sequence ID" value="SEI62980.1"/>
    <property type="molecule type" value="Genomic_DNA"/>
</dbReference>
<dbReference type="PROSITE" id="PS00150">
    <property type="entry name" value="ACYLPHOSPHATASE_1"/>
    <property type="match status" value="1"/>
</dbReference>
<dbReference type="InterPro" id="IPR017945">
    <property type="entry name" value="DHBP_synth_RibB-like_a/b_dom"/>
</dbReference>
<dbReference type="SUPFAM" id="SSF53067">
    <property type="entry name" value="Actin-like ATPase domain"/>
    <property type="match status" value="1"/>
</dbReference>
<evidence type="ECO:0000256" key="8">
    <source>
        <dbReference type="ARBA" id="ARBA00047645"/>
    </source>
</evidence>
<feature type="domain" description="YrdC-like" evidence="13">
    <location>
        <begin position="195"/>
        <end position="385"/>
    </location>
</feature>
<comment type="similarity">
    <text evidence="3 10">Belongs to the carbamoyltransferase HypF family.</text>
</comment>